<dbReference type="GO" id="GO:0005739">
    <property type="term" value="C:mitochondrion"/>
    <property type="evidence" value="ECO:0007669"/>
    <property type="project" value="TreeGrafter"/>
</dbReference>
<gene>
    <name evidence="14" type="ORF">PBIL07802_LOCUS4477</name>
</gene>
<reference evidence="14" key="1">
    <citation type="submission" date="2021-01" db="EMBL/GenBank/DDBJ databases">
        <authorList>
            <person name="Corre E."/>
            <person name="Pelletier E."/>
            <person name="Niang G."/>
            <person name="Scheremetjew M."/>
            <person name="Finn R."/>
            <person name="Kale V."/>
            <person name="Holt S."/>
            <person name="Cochrane G."/>
            <person name="Meng A."/>
            <person name="Brown T."/>
            <person name="Cohen L."/>
        </authorList>
    </citation>
    <scope>NUCLEOTIDE SEQUENCE</scope>
    <source>
        <strain evidence="14">NIES-2562</strain>
    </source>
</reference>
<dbReference type="PANTHER" id="PTHR11766:SF0">
    <property type="entry name" value="TYROSINE--TRNA LIGASE, MITOCHONDRIAL"/>
    <property type="match status" value="1"/>
</dbReference>
<evidence type="ECO:0000313" key="14">
    <source>
        <dbReference type="EMBL" id="CAE0242313.1"/>
    </source>
</evidence>
<keyword evidence="7 11" id="KW-0030">Aminoacyl-tRNA synthetase</keyword>
<dbReference type="CDD" id="cd00805">
    <property type="entry name" value="TyrRS_core"/>
    <property type="match status" value="1"/>
</dbReference>
<evidence type="ECO:0000256" key="5">
    <source>
        <dbReference type="ARBA" id="ARBA00022884"/>
    </source>
</evidence>
<dbReference type="Pfam" id="PF00579">
    <property type="entry name" value="tRNA-synt_1b"/>
    <property type="match status" value="1"/>
</dbReference>
<evidence type="ECO:0000256" key="7">
    <source>
        <dbReference type="ARBA" id="ARBA00023146"/>
    </source>
</evidence>
<name>A0A7S3D1V6_9EUKA</name>
<evidence type="ECO:0000256" key="9">
    <source>
        <dbReference type="ARBA" id="ARBA00048248"/>
    </source>
</evidence>
<dbReference type="NCBIfam" id="TIGR00234">
    <property type="entry name" value="tyrS"/>
    <property type="match status" value="1"/>
</dbReference>
<keyword evidence="5 10" id="KW-0694">RNA-binding</keyword>
<dbReference type="EMBL" id="HBIB01007106">
    <property type="protein sequence ID" value="CAE0242313.1"/>
    <property type="molecule type" value="Transcribed_RNA"/>
</dbReference>
<dbReference type="Gene3D" id="3.40.50.620">
    <property type="entry name" value="HUPs"/>
    <property type="match status" value="1"/>
</dbReference>
<feature type="compositionally biased region" description="Low complexity" evidence="12">
    <location>
        <begin position="180"/>
        <end position="196"/>
    </location>
</feature>
<evidence type="ECO:0000259" key="13">
    <source>
        <dbReference type="Pfam" id="PF22421"/>
    </source>
</evidence>
<dbReference type="GO" id="GO:0006437">
    <property type="term" value="P:tyrosyl-tRNA aminoacylation"/>
    <property type="evidence" value="ECO:0007669"/>
    <property type="project" value="InterPro"/>
</dbReference>
<evidence type="ECO:0000256" key="11">
    <source>
        <dbReference type="RuleBase" id="RU361234"/>
    </source>
</evidence>
<dbReference type="GO" id="GO:0003723">
    <property type="term" value="F:RNA binding"/>
    <property type="evidence" value="ECO:0007669"/>
    <property type="project" value="UniProtKB-KW"/>
</dbReference>
<dbReference type="Gene3D" id="3.10.290.10">
    <property type="entry name" value="RNA-binding S4 domain"/>
    <property type="match status" value="1"/>
</dbReference>
<dbReference type="FunFam" id="1.10.240.10:FF:000001">
    <property type="entry name" value="Tyrosine--tRNA ligase"/>
    <property type="match status" value="1"/>
</dbReference>
<sequence length="490" mass="53583">MRLAKAACRLFSSSAAEQHALAPAYKKVFEELSSRGLVYQTTGDWSKWGLKQSDGVYCGVDPTASSLHVGHLNALIVLKHFQMAGIPTVALVGGATAVIGDPTGRSTERPIIPKEELDRNIGSLRGQINSLLNEDPITAEGVSHSTRILNNATWFGAMSVLDFFGPTGCARDMRIAAMMSRDSVQSRMSSRSPTSTSEKDSQHGSSGTDSDNDHDEGLSLSEFCYQAFQGYDFLHLYRNEGVKLQIGGSDQWGNIVAGTSLIRRSLHRIMSEHDSGEEANVDVQGMTMPLLTDAAGQKMGKTSGGKAVWLDADRVSPFQFYQYWLQVRDDDVEKMMKRLTFIHVDDIKQIVVEHEKEAHLRKAQKKLAEELTTFVHGPAAMKRAQVTTDVLYNDVTSVSAFDIITHCEGVKRMKVEKQTFLTQELATTLKDGGMVASKGEARRLMKEGGLSVSGQKVTDGNATGSDAHLIEGAVAVVKMGKKRYALVEMC</sequence>
<dbReference type="PRINTS" id="PR01040">
    <property type="entry name" value="TRNASYNTHTYR"/>
</dbReference>
<comment type="similarity">
    <text evidence="11">Belongs to the class-I aminoacyl-tRNA synthetase family.</text>
</comment>
<dbReference type="PROSITE" id="PS50889">
    <property type="entry name" value="S4"/>
    <property type="match status" value="1"/>
</dbReference>
<dbReference type="InterPro" id="IPR002305">
    <property type="entry name" value="aa-tRNA-synth_Ic"/>
</dbReference>
<evidence type="ECO:0000256" key="4">
    <source>
        <dbReference type="ARBA" id="ARBA00022840"/>
    </source>
</evidence>
<dbReference type="Pfam" id="PF22421">
    <property type="entry name" value="SYY_C-terminal"/>
    <property type="match status" value="1"/>
</dbReference>
<keyword evidence="6 11" id="KW-0648">Protein biosynthesis</keyword>
<dbReference type="InterPro" id="IPR014729">
    <property type="entry name" value="Rossmann-like_a/b/a_fold"/>
</dbReference>
<evidence type="ECO:0000256" key="8">
    <source>
        <dbReference type="ARBA" id="ARBA00033323"/>
    </source>
</evidence>
<evidence type="ECO:0000256" key="10">
    <source>
        <dbReference type="PROSITE-ProRule" id="PRU00182"/>
    </source>
</evidence>
<dbReference type="PANTHER" id="PTHR11766">
    <property type="entry name" value="TYROSYL-TRNA SYNTHETASE"/>
    <property type="match status" value="1"/>
</dbReference>
<comment type="catalytic activity">
    <reaction evidence="9 11">
        <text>tRNA(Tyr) + L-tyrosine + ATP = L-tyrosyl-tRNA(Tyr) + AMP + diphosphate + H(+)</text>
        <dbReference type="Rhea" id="RHEA:10220"/>
        <dbReference type="Rhea" id="RHEA-COMP:9706"/>
        <dbReference type="Rhea" id="RHEA-COMP:9707"/>
        <dbReference type="ChEBI" id="CHEBI:15378"/>
        <dbReference type="ChEBI" id="CHEBI:30616"/>
        <dbReference type="ChEBI" id="CHEBI:33019"/>
        <dbReference type="ChEBI" id="CHEBI:58315"/>
        <dbReference type="ChEBI" id="CHEBI:78442"/>
        <dbReference type="ChEBI" id="CHEBI:78536"/>
        <dbReference type="ChEBI" id="CHEBI:456215"/>
        <dbReference type="EC" id="6.1.1.1"/>
    </reaction>
</comment>
<organism evidence="14">
    <name type="scientific">Palpitomonas bilix</name>
    <dbReference type="NCBI Taxonomy" id="652834"/>
    <lineage>
        <taxon>Eukaryota</taxon>
        <taxon>Eukaryota incertae sedis</taxon>
    </lineage>
</organism>
<dbReference type="InterPro" id="IPR054608">
    <property type="entry name" value="SYY-like_C"/>
</dbReference>
<feature type="region of interest" description="Disordered" evidence="12">
    <location>
        <begin position="180"/>
        <end position="214"/>
    </location>
</feature>
<protein>
    <recommendedName>
        <fullName evidence="1 11">Tyrosine--tRNA ligase</fullName>
        <ecNumber evidence="1 11">6.1.1.1</ecNumber>
    </recommendedName>
    <alternativeName>
        <fullName evidence="8 11">Tyrosyl-tRNA synthetase</fullName>
    </alternativeName>
</protein>
<proteinExistence type="inferred from homology"/>
<dbReference type="AlphaFoldDB" id="A0A7S3D1V6"/>
<evidence type="ECO:0000256" key="12">
    <source>
        <dbReference type="SAM" id="MobiDB-lite"/>
    </source>
</evidence>
<feature type="domain" description="Tyrosine--tRNA ligase SYY-like C-terminal" evidence="13">
    <location>
        <begin position="407"/>
        <end position="487"/>
    </location>
</feature>
<dbReference type="InterPro" id="IPR036986">
    <property type="entry name" value="S4_RNA-bd_sf"/>
</dbReference>
<dbReference type="SUPFAM" id="SSF55174">
    <property type="entry name" value="Alpha-L RNA-binding motif"/>
    <property type="match status" value="1"/>
</dbReference>
<keyword evidence="3 11" id="KW-0547">Nucleotide-binding</keyword>
<evidence type="ECO:0000256" key="3">
    <source>
        <dbReference type="ARBA" id="ARBA00022741"/>
    </source>
</evidence>
<evidence type="ECO:0000256" key="2">
    <source>
        <dbReference type="ARBA" id="ARBA00022598"/>
    </source>
</evidence>
<evidence type="ECO:0000256" key="1">
    <source>
        <dbReference type="ARBA" id="ARBA00013160"/>
    </source>
</evidence>
<dbReference type="InterPro" id="IPR002307">
    <property type="entry name" value="Tyr-tRNA-ligase"/>
</dbReference>
<dbReference type="Gene3D" id="1.10.240.10">
    <property type="entry name" value="Tyrosyl-Transfer RNA Synthetase"/>
    <property type="match status" value="1"/>
</dbReference>
<dbReference type="InterPro" id="IPR024088">
    <property type="entry name" value="Tyr-tRNA-ligase_bac-type"/>
</dbReference>
<dbReference type="GO" id="GO:0005829">
    <property type="term" value="C:cytosol"/>
    <property type="evidence" value="ECO:0007669"/>
    <property type="project" value="TreeGrafter"/>
</dbReference>
<dbReference type="GO" id="GO:0005524">
    <property type="term" value="F:ATP binding"/>
    <property type="evidence" value="ECO:0007669"/>
    <property type="project" value="UniProtKB-KW"/>
</dbReference>
<dbReference type="EC" id="6.1.1.1" evidence="1 11"/>
<keyword evidence="2 11" id="KW-0436">Ligase</keyword>
<dbReference type="GO" id="GO:0004831">
    <property type="term" value="F:tyrosine-tRNA ligase activity"/>
    <property type="evidence" value="ECO:0007669"/>
    <property type="project" value="UniProtKB-EC"/>
</dbReference>
<dbReference type="SUPFAM" id="SSF52374">
    <property type="entry name" value="Nucleotidylyl transferase"/>
    <property type="match status" value="1"/>
</dbReference>
<keyword evidence="4 11" id="KW-0067">ATP-binding</keyword>
<accession>A0A7S3D1V6</accession>
<evidence type="ECO:0000256" key="6">
    <source>
        <dbReference type="ARBA" id="ARBA00022917"/>
    </source>
</evidence>